<keyword evidence="2" id="KW-0472">Membrane</keyword>
<feature type="region of interest" description="Disordered" evidence="1">
    <location>
        <begin position="1"/>
        <end position="21"/>
    </location>
</feature>
<dbReference type="Gene3D" id="3.30.530.20">
    <property type="match status" value="1"/>
</dbReference>
<dbReference type="InterPro" id="IPR023393">
    <property type="entry name" value="START-like_dom_sf"/>
</dbReference>
<feature type="transmembrane region" description="Helical" evidence="2">
    <location>
        <begin position="119"/>
        <end position="143"/>
    </location>
</feature>
<organism evidence="3 4">
    <name type="scientific">Hymenobacter lapidiphilus</name>
    <dbReference type="NCBI Taxonomy" id="2608003"/>
    <lineage>
        <taxon>Bacteria</taxon>
        <taxon>Pseudomonadati</taxon>
        <taxon>Bacteroidota</taxon>
        <taxon>Cytophagia</taxon>
        <taxon>Cytophagales</taxon>
        <taxon>Hymenobacteraceae</taxon>
        <taxon>Hymenobacter</taxon>
    </lineage>
</organism>
<dbReference type="SUPFAM" id="SSF55961">
    <property type="entry name" value="Bet v1-like"/>
    <property type="match status" value="1"/>
</dbReference>
<keyword evidence="4" id="KW-1185">Reference proteome</keyword>
<evidence type="ECO:0000256" key="2">
    <source>
        <dbReference type="SAM" id="Phobius"/>
    </source>
</evidence>
<name>A0A7Y7PMW3_9BACT</name>
<keyword evidence="2" id="KW-0812">Transmembrane</keyword>
<comment type="caution">
    <text evidence="3">The sequence shown here is derived from an EMBL/GenBank/DDBJ whole genome shotgun (WGS) entry which is preliminary data.</text>
</comment>
<evidence type="ECO:0000256" key="1">
    <source>
        <dbReference type="SAM" id="MobiDB-lite"/>
    </source>
</evidence>
<protein>
    <submittedName>
        <fullName evidence="3">SRPBCC family protein</fullName>
    </submittedName>
</protein>
<sequence>MENSENQPPAKEQRNRRPVPTWRTSAWGSAWTSVVGTAMVAGFVGAGLMWVSVGSYESYGISLFCLSPFICSFVAVIINQWRNPAAGRDMWPVVRAVVGVLAVVTSMALLILSRGEGLICVVMALPFALVMALFGVLLGSVVIDLGGGRRPVPLLSVVLLLYPAIQHYEAASPAPAVAQLVTTTVTVNAAPAAVWRALMQPTNYPAASGWFRAGVVYPTRTAFALDSATGQRTLVCHYSQGLARLPVVDWEPERRLTFAVPPPAMPAPMRELSPYPDIHAPHLHGYFQVDSGTFRLRPLPGGRTLLEARTIYRHSIGPQFYWHWWSNYLLNAMHEQVLTTLGHRAESLSAINRTSTPAPLATVELSSSAAGTSATVYSTPNFHE</sequence>
<reference evidence="3 4" key="1">
    <citation type="submission" date="2020-05" db="EMBL/GenBank/DDBJ databases">
        <title>Hymenobacter terrestris sp. nov. and Hymenobacter lapidiphilus sp. nov., isolated from regoliths in Antarctica.</title>
        <authorList>
            <person name="Sedlacek I."/>
            <person name="Pantucek R."/>
            <person name="Zeman M."/>
            <person name="Holochova P."/>
            <person name="Kralova S."/>
            <person name="Stankova E."/>
            <person name="Sedo O."/>
            <person name="Micenkova L."/>
            <person name="Svec P."/>
            <person name="Gupta V."/>
            <person name="Sood U."/>
            <person name="Korpole U.S."/>
            <person name="Lal R."/>
        </authorList>
    </citation>
    <scope>NUCLEOTIDE SEQUENCE [LARGE SCALE GENOMIC DNA]</scope>
    <source>
        <strain evidence="3 4">P5342</strain>
    </source>
</reference>
<gene>
    <name evidence="3" type="ORF">HW554_05935</name>
</gene>
<dbReference type="Proteomes" id="UP000565521">
    <property type="component" value="Unassembled WGS sequence"/>
</dbReference>
<evidence type="ECO:0000313" key="3">
    <source>
        <dbReference type="EMBL" id="NVO30738.1"/>
    </source>
</evidence>
<dbReference type="EMBL" id="JABKAU010000008">
    <property type="protein sequence ID" value="NVO30738.1"/>
    <property type="molecule type" value="Genomic_DNA"/>
</dbReference>
<keyword evidence="2" id="KW-1133">Transmembrane helix</keyword>
<evidence type="ECO:0000313" key="4">
    <source>
        <dbReference type="Proteomes" id="UP000565521"/>
    </source>
</evidence>
<dbReference type="CDD" id="cd07812">
    <property type="entry name" value="SRPBCC"/>
    <property type="match status" value="1"/>
</dbReference>
<feature type="transmembrane region" description="Helical" evidence="2">
    <location>
        <begin position="30"/>
        <end position="51"/>
    </location>
</feature>
<accession>A0A7Y7PMW3</accession>
<dbReference type="RefSeq" id="WP_176907663.1">
    <property type="nucleotide sequence ID" value="NZ_JABKAU010000008.1"/>
</dbReference>
<feature type="transmembrane region" description="Helical" evidence="2">
    <location>
        <begin position="63"/>
        <end position="81"/>
    </location>
</feature>
<dbReference type="AlphaFoldDB" id="A0A7Y7PMW3"/>
<feature type="transmembrane region" description="Helical" evidence="2">
    <location>
        <begin position="93"/>
        <end position="112"/>
    </location>
</feature>
<proteinExistence type="predicted"/>